<evidence type="ECO:0000313" key="1">
    <source>
        <dbReference type="EMBL" id="KAI5330338.1"/>
    </source>
</evidence>
<proteinExistence type="predicted"/>
<sequence>MVEIIRMSYNYEDGISNDIRTPFCHFANKMRLSSDYMSFPYVVLSSIGGSWTEIAPVFRFDVVRASNRDPEGKKSVNLFLEDGQKFELVSFSFDG</sequence>
<keyword evidence="2" id="KW-1185">Reference proteome</keyword>
<comment type="caution">
    <text evidence="1">The sequence shown here is derived from an EMBL/GenBank/DDBJ whole genome shotgun (WGS) entry which is preliminary data.</text>
</comment>
<name>A0AAD4Z3A0_PRUDU</name>
<gene>
    <name evidence="1" type="ORF">L3X38_029736</name>
</gene>
<dbReference type="AlphaFoldDB" id="A0AAD4Z3A0"/>
<dbReference type="EMBL" id="JAJFAZ020000005">
    <property type="protein sequence ID" value="KAI5330338.1"/>
    <property type="molecule type" value="Genomic_DNA"/>
</dbReference>
<accession>A0AAD4Z3A0</accession>
<protein>
    <submittedName>
        <fullName evidence="1">Uncharacterized protein</fullName>
    </submittedName>
</protein>
<organism evidence="1 2">
    <name type="scientific">Prunus dulcis</name>
    <name type="common">Almond</name>
    <name type="synonym">Amygdalus dulcis</name>
    <dbReference type="NCBI Taxonomy" id="3755"/>
    <lineage>
        <taxon>Eukaryota</taxon>
        <taxon>Viridiplantae</taxon>
        <taxon>Streptophyta</taxon>
        <taxon>Embryophyta</taxon>
        <taxon>Tracheophyta</taxon>
        <taxon>Spermatophyta</taxon>
        <taxon>Magnoliopsida</taxon>
        <taxon>eudicotyledons</taxon>
        <taxon>Gunneridae</taxon>
        <taxon>Pentapetalae</taxon>
        <taxon>rosids</taxon>
        <taxon>fabids</taxon>
        <taxon>Rosales</taxon>
        <taxon>Rosaceae</taxon>
        <taxon>Amygdaloideae</taxon>
        <taxon>Amygdaleae</taxon>
        <taxon>Prunus</taxon>
    </lineage>
</organism>
<evidence type="ECO:0000313" key="2">
    <source>
        <dbReference type="Proteomes" id="UP001054821"/>
    </source>
</evidence>
<reference evidence="1 2" key="1">
    <citation type="journal article" date="2022" name="G3 (Bethesda)">
        <title>Whole-genome sequence and methylome profiling of the almond [Prunus dulcis (Mill.) D.A. Webb] cultivar 'Nonpareil'.</title>
        <authorList>
            <person name="D'Amico-Willman K.M."/>
            <person name="Ouma W.Z."/>
            <person name="Meulia T."/>
            <person name="Sideli G.M."/>
            <person name="Gradziel T.M."/>
            <person name="Fresnedo-Ramirez J."/>
        </authorList>
    </citation>
    <scope>NUCLEOTIDE SEQUENCE [LARGE SCALE GENOMIC DNA]</scope>
    <source>
        <strain evidence="1">Clone GOH B32 T37-40</strain>
    </source>
</reference>
<dbReference type="Proteomes" id="UP001054821">
    <property type="component" value="Chromosome 5"/>
</dbReference>